<dbReference type="EMBL" id="JABXBU010000030">
    <property type="protein sequence ID" value="KAF8785655.1"/>
    <property type="molecule type" value="Genomic_DNA"/>
</dbReference>
<evidence type="ECO:0000313" key="3">
    <source>
        <dbReference type="Proteomes" id="UP000807504"/>
    </source>
</evidence>
<dbReference type="PANTHER" id="PTHR33977:SF1">
    <property type="entry name" value="ZINC ION BINDING PROTEIN"/>
    <property type="match status" value="1"/>
</dbReference>
<dbReference type="InterPro" id="IPR018289">
    <property type="entry name" value="MULE_transposase_dom"/>
</dbReference>
<evidence type="ECO:0000259" key="1">
    <source>
        <dbReference type="Pfam" id="PF10551"/>
    </source>
</evidence>
<comment type="caution">
    <text evidence="2">The sequence shown here is derived from an EMBL/GenBank/DDBJ whole genome shotgun (WGS) entry which is preliminary data.</text>
</comment>
<dbReference type="Proteomes" id="UP000807504">
    <property type="component" value="Unassembled WGS sequence"/>
</dbReference>
<dbReference type="Pfam" id="PF10551">
    <property type="entry name" value="MULE"/>
    <property type="match status" value="1"/>
</dbReference>
<organism evidence="2 3">
    <name type="scientific">Argiope bruennichi</name>
    <name type="common">Wasp spider</name>
    <name type="synonym">Aranea bruennichi</name>
    <dbReference type="NCBI Taxonomy" id="94029"/>
    <lineage>
        <taxon>Eukaryota</taxon>
        <taxon>Metazoa</taxon>
        <taxon>Ecdysozoa</taxon>
        <taxon>Arthropoda</taxon>
        <taxon>Chelicerata</taxon>
        <taxon>Arachnida</taxon>
        <taxon>Araneae</taxon>
        <taxon>Araneomorphae</taxon>
        <taxon>Entelegynae</taxon>
        <taxon>Araneoidea</taxon>
        <taxon>Araneidae</taxon>
        <taxon>Argiope</taxon>
    </lineage>
</organism>
<gene>
    <name evidence="2" type="ORF">HNY73_011170</name>
</gene>
<dbReference type="PANTHER" id="PTHR33977">
    <property type="entry name" value="ZINC ION BINDING PROTEIN"/>
    <property type="match status" value="1"/>
</dbReference>
<keyword evidence="3" id="KW-1185">Reference proteome</keyword>
<protein>
    <recommendedName>
        <fullName evidence="1">MULE transposase domain-containing protein</fullName>
    </recommendedName>
</protein>
<feature type="domain" description="MULE transposase" evidence="1">
    <location>
        <begin position="48"/>
        <end position="140"/>
    </location>
</feature>
<evidence type="ECO:0000313" key="2">
    <source>
        <dbReference type="EMBL" id="KAF8785655.1"/>
    </source>
</evidence>
<reference evidence="2" key="2">
    <citation type="submission" date="2020-06" db="EMBL/GenBank/DDBJ databases">
        <authorList>
            <person name="Sheffer M."/>
        </authorList>
    </citation>
    <scope>NUCLEOTIDE SEQUENCE</scope>
</reference>
<reference evidence="2" key="1">
    <citation type="journal article" date="2020" name="bioRxiv">
        <title>Chromosome-level reference genome of the European wasp spider Argiope bruennichi: a resource for studies on range expansion and evolutionary adaptation.</title>
        <authorList>
            <person name="Sheffer M.M."/>
            <person name="Hoppe A."/>
            <person name="Krehenwinkel H."/>
            <person name="Uhl G."/>
            <person name="Kuss A.W."/>
            <person name="Jensen L."/>
            <person name="Jensen C."/>
            <person name="Gillespie R.G."/>
            <person name="Hoff K.J."/>
            <person name="Prost S."/>
        </authorList>
    </citation>
    <scope>NUCLEOTIDE SEQUENCE</scope>
</reference>
<dbReference type="AlphaFoldDB" id="A0A8T0F5W2"/>
<sequence>MKSEKDNLVLFYKRQDEAHPTIQNKEFMLVLMTHFLKSIFYRLGADGICVDSTRSISNYNFELVTVLVIDEYEEGIPVAFYISSLVNTIILTHFFQCIKRTMSSSIIPKFFMSDDAVMFKNAWVSVFGPCDHYLLCAWHVDRAWRKKLNSVKKEIREDIYKTLKTLMYELDENNFKNMLSSFCEMLNKDINTKEFYEYFFNNYARCGHIVLEKELK</sequence>
<name>A0A8T0F5W2_ARGBR</name>
<proteinExistence type="predicted"/>
<accession>A0A8T0F5W2</accession>